<dbReference type="Gene3D" id="3.30.470.20">
    <property type="entry name" value="ATP-grasp fold, B domain"/>
    <property type="match status" value="1"/>
</dbReference>
<dbReference type="RefSeq" id="WP_012662901.1">
    <property type="nucleotide sequence ID" value="NC_012108.1"/>
</dbReference>
<dbReference type="PANTHER" id="PTHR43334:SF1">
    <property type="entry name" value="3-HYDROXYPROPIONATE--COA LIGASE [ADP-FORMING]"/>
    <property type="match status" value="1"/>
</dbReference>
<dbReference type="eggNOG" id="COG0045">
    <property type="taxonomic scope" value="Bacteria"/>
</dbReference>
<evidence type="ECO:0000256" key="1">
    <source>
        <dbReference type="ARBA" id="ARBA00022598"/>
    </source>
</evidence>
<reference evidence="6 7" key="1">
    <citation type="journal article" date="2009" name="Environ. Microbiol.">
        <title>Genome sequence of Desulfobacterium autotrophicum HRM2, a marine sulfate reducer oxidizing organic carbon completely to carbon dioxide.</title>
        <authorList>
            <person name="Strittmatter A.W."/>
            <person name="Liesegang H."/>
            <person name="Rabus R."/>
            <person name="Decker I."/>
            <person name="Amann J."/>
            <person name="Andres S."/>
            <person name="Henne A."/>
            <person name="Fricke W.F."/>
            <person name="Martinez-Arias R."/>
            <person name="Bartels D."/>
            <person name="Goesmann A."/>
            <person name="Krause L."/>
            <person name="Puehler A."/>
            <person name="Klenk H.P."/>
            <person name="Richter M."/>
            <person name="Schuler M."/>
            <person name="Gloeckner F.O."/>
            <person name="Meyerdierks A."/>
            <person name="Gottschalk G."/>
            <person name="Amann R."/>
        </authorList>
    </citation>
    <scope>NUCLEOTIDE SEQUENCE [LARGE SCALE GENOMIC DNA]</scope>
    <source>
        <strain evidence="7">ATCC 43914 / DSM 3382 / HRM2</strain>
    </source>
</reference>
<keyword evidence="1 6" id="KW-0436">Ligase</keyword>
<protein>
    <submittedName>
        <fullName evidence="6">SucC3</fullName>
        <ecNumber evidence="6">6.2.1.5</ecNumber>
    </submittedName>
</protein>
<dbReference type="eggNOG" id="COG1042">
    <property type="taxonomic scope" value="Bacteria"/>
</dbReference>
<keyword evidence="2 4" id="KW-0547">Nucleotide-binding</keyword>
<dbReference type="SUPFAM" id="SSF56059">
    <property type="entry name" value="Glutathione synthetase ATP-binding domain-like"/>
    <property type="match status" value="1"/>
</dbReference>
<name>C0QHU4_DESAH</name>
<keyword evidence="7" id="KW-1185">Reference proteome</keyword>
<dbReference type="SUPFAM" id="SSF52210">
    <property type="entry name" value="Succinyl-CoA synthetase domains"/>
    <property type="match status" value="2"/>
</dbReference>
<dbReference type="KEGG" id="dat:HRM2_05380"/>
<organism evidence="6 7">
    <name type="scientific">Desulforapulum autotrophicum (strain ATCC 43914 / DSM 3382 / VKM B-1955 / HRM2)</name>
    <name type="common">Desulfobacterium autotrophicum</name>
    <dbReference type="NCBI Taxonomy" id="177437"/>
    <lineage>
        <taxon>Bacteria</taxon>
        <taxon>Pseudomonadati</taxon>
        <taxon>Thermodesulfobacteriota</taxon>
        <taxon>Desulfobacteria</taxon>
        <taxon>Desulfobacterales</taxon>
        <taxon>Desulfobacteraceae</taxon>
        <taxon>Desulforapulum</taxon>
    </lineage>
</organism>
<dbReference type="InterPro" id="IPR051538">
    <property type="entry name" value="Acyl-CoA_Synth/Transferase"/>
</dbReference>
<evidence type="ECO:0000313" key="7">
    <source>
        <dbReference type="Proteomes" id="UP000000442"/>
    </source>
</evidence>
<evidence type="ECO:0000256" key="3">
    <source>
        <dbReference type="ARBA" id="ARBA00022840"/>
    </source>
</evidence>
<dbReference type="InterPro" id="IPR013815">
    <property type="entry name" value="ATP_grasp_subdomain_1"/>
</dbReference>
<dbReference type="InterPro" id="IPR011761">
    <property type="entry name" value="ATP-grasp"/>
</dbReference>
<evidence type="ECO:0000313" key="6">
    <source>
        <dbReference type="EMBL" id="ACN13652.1"/>
    </source>
</evidence>
<dbReference type="Pfam" id="PF19045">
    <property type="entry name" value="Ligase_CoA_2"/>
    <property type="match status" value="1"/>
</dbReference>
<dbReference type="SUPFAM" id="SSF51735">
    <property type="entry name" value="NAD(P)-binding Rossmann-fold domains"/>
    <property type="match status" value="1"/>
</dbReference>
<dbReference type="InterPro" id="IPR003781">
    <property type="entry name" value="CoA-bd"/>
</dbReference>
<keyword evidence="3 4" id="KW-0067">ATP-binding</keyword>
<dbReference type="Gene3D" id="3.40.50.261">
    <property type="entry name" value="Succinyl-CoA synthetase domains"/>
    <property type="match status" value="2"/>
</dbReference>
<dbReference type="PANTHER" id="PTHR43334">
    <property type="entry name" value="ACETATE--COA LIGASE [ADP-FORMING]"/>
    <property type="match status" value="1"/>
</dbReference>
<evidence type="ECO:0000259" key="5">
    <source>
        <dbReference type="PROSITE" id="PS50975"/>
    </source>
</evidence>
<dbReference type="InterPro" id="IPR036291">
    <property type="entry name" value="NAD(P)-bd_dom_sf"/>
</dbReference>
<feature type="domain" description="ATP-grasp" evidence="5">
    <location>
        <begin position="496"/>
        <end position="532"/>
    </location>
</feature>
<dbReference type="Proteomes" id="UP000000442">
    <property type="component" value="Chromosome"/>
</dbReference>
<gene>
    <name evidence="6" type="primary">sucC3</name>
    <name evidence="6" type="ordered locus">HRM2_05380</name>
</gene>
<dbReference type="EC" id="6.2.1.5" evidence="6"/>
<dbReference type="GO" id="GO:0043758">
    <property type="term" value="F:acetate-CoA ligase (ADP-forming) activity"/>
    <property type="evidence" value="ECO:0007669"/>
    <property type="project" value="InterPro"/>
</dbReference>
<proteinExistence type="predicted"/>
<dbReference type="PROSITE" id="PS50975">
    <property type="entry name" value="ATP_GRASP"/>
    <property type="match status" value="1"/>
</dbReference>
<dbReference type="Pfam" id="PF13549">
    <property type="entry name" value="ATP-grasp_5"/>
    <property type="match status" value="1"/>
</dbReference>
<dbReference type="InterPro" id="IPR043938">
    <property type="entry name" value="Ligase_CoA_dom"/>
</dbReference>
<evidence type="ECO:0000256" key="4">
    <source>
        <dbReference type="PROSITE-ProRule" id="PRU00409"/>
    </source>
</evidence>
<dbReference type="HOGENOM" id="CLU_007415_3_1_7"/>
<dbReference type="InterPro" id="IPR016102">
    <property type="entry name" value="Succinyl-CoA_synth-like"/>
</dbReference>
<dbReference type="STRING" id="177437.HRM2_05380"/>
<dbReference type="AlphaFoldDB" id="C0QHU4"/>
<dbReference type="GO" id="GO:0005524">
    <property type="term" value="F:ATP binding"/>
    <property type="evidence" value="ECO:0007669"/>
    <property type="project" value="UniProtKB-UniRule"/>
</dbReference>
<accession>C0QHU4</accession>
<dbReference type="SMART" id="SM00881">
    <property type="entry name" value="CoA_binding"/>
    <property type="match status" value="1"/>
</dbReference>
<dbReference type="EMBL" id="CP001087">
    <property type="protein sequence ID" value="ACN13652.1"/>
    <property type="molecule type" value="Genomic_DNA"/>
</dbReference>
<evidence type="ECO:0000256" key="2">
    <source>
        <dbReference type="ARBA" id="ARBA00022741"/>
    </source>
</evidence>
<dbReference type="Pfam" id="PF13607">
    <property type="entry name" value="Succ_CoA_lig"/>
    <property type="match status" value="1"/>
</dbReference>
<dbReference type="OrthoDB" id="9791027at2"/>
<dbReference type="GO" id="GO:0046872">
    <property type="term" value="F:metal ion binding"/>
    <property type="evidence" value="ECO:0007669"/>
    <property type="project" value="InterPro"/>
</dbReference>
<dbReference type="Pfam" id="PF13380">
    <property type="entry name" value="CoA_binding_2"/>
    <property type="match status" value="1"/>
</dbReference>
<dbReference type="GO" id="GO:0004775">
    <property type="term" value="F:succinate-CoA ligase (ADP-forming) activity"/>
    <property type="evidence" value="ECO:0007669"/>
    <property type="project" value="UniProtKB-EC"/>
</dbReference>
<sequence>MEFFFKPRGIAVVGATPSPGKGGNLIIKNMLNGYDGKIYPVNPRYEQIEGLTCYRDVSDVPDPVDLAVVFVSSSLVVPTIQACAHRGIAGAMIQSAGFSEAGEQGRKLQDQLVRIASETGIRLWGPNCMGLVDAVNKRVFSTVETVIWDAGMTPGNVSLIVQSGMLAGAFLIDVMTRGGIGISKSCSIGNKMDVDESDILEYLMADDDTAVIGLYLESIVDGPRFMDLCRKSTKPIVLLKGGRSEKGARAAMSHTASLAGNGAVVSGALAQCNVVAATDFNQMMDICRTFGAFTALKPSRNKRLAVLTYSGGAGIVSTDFFEDAGLELADLSPESCERIQQVFPDWMPAANPVDLWPGVIIHGAKSVYNACLEAVCQDPHVDAVFVHNFVGGFALEPDMDFMVSAAKSVGKPLVCWLTGERHAVHEFQIKAQQLGLPVFREIHRAVECLAAFMEHHPWADVPVHDTLETLNPDPVPAIMPISLDNQTGVLDENRSKAILKARGIPVVNETMALNEREALAAAQSHGFPVVMKGIFRGMVHKTEAGLVRLGVKSAQEVEVVYAELLTAMDGRGTVLVQQQVPQALELIVGMIRDPQFGVCVMCGMGGVLAEVLGDTVFGVAPLTEGEALALIARMKSCKLLDGFRGGVGVDRRALAQILVRVGQLGLENKRIREIDINPLIPMDGMPVAVDASIILNG</sequence>
<dbReference type="Gene3D" id="3.30.1490.20">
    <property type="entry name" value="ATP-grasp fold, A domain"/>
    <property type="match status" value="1"/>
</dbReference>
<dbReference type="Gene3D" id="3.40.50.720">
    <property type="entry name" value="NAD(P)-binding Rossmann-like Domain"/>
    <property type="match status" value="1"/>
</dbReference>
<dbReference type="InterPro" id="IPR032875">
    <property type="entry name" value="Succ_CoA_lig_flav_dom"/>
</dbReference>